<evidence type="ECO:0000313" key="3">
    <source>
        <dbReference type="Proteomes" id="UP001470230"/>
    </source>
</evidence>
<protein>
    <submittedName>
        <fullName evidence="2">Uncharacterized protein</fullName>
    </submittedName>
</protein>
<evidence type="ECO:0000313" key="2">
    <source>
        <dbReference type="EMBL" id="KAK8900625.1"/>
    </source>
</evidence>
<organism evidence="2 3">
    <name type="scientific">Tritrichomonas musculus</name>
    <dbReference type="NCBI Taxonomy" id="1915356"/>
    <lineage>
        <taxon>Eukaryota</taxon>
        <taxon>Metamonada</taxon>
        <taxon>Parabasalia</taxon>
        <taxon>Tritrichomonadida</taxon>
        <taxon>Tritrichomonadidae</taxon>
        <taxon>Tritrichomonas</taxon>
    </lineage>
</organism>
<proteinExistence type="predicted"/>
<gene>
    <name evidence="2" type="ORF">M9Y10_002954</name>
</gene>
<comment type="caution">
    <text evidence="2">The sequence shown here is derived from an EMBL/GenBank/DDBJ whole genome shotgun (WGS) entry which is preliminary data.</text>
</comment>
<dbReference type="EMBL" id="JAPFFF010000001">
    <property type="protein sequence ID" value="KAK8900625.1"/>
    <property type="molecule type" value="Genomic_DNA"/>
</dbReference>
<accession>A0ABR2LB85</accession>
<reference evidence="2 3" key="1">
    <citation type="submission" date="2024-04" db="EMBL/GenBank/DDBJ databases">
        <title>Tritrichomonas musculus Genome.</title>
        <authorList>
            <person name="Alves-Ferreira E."/>
            <person name="Grigg M."/>
            <person name="Lorenzi H."/>
            <person name="Galac M."/>
        </authorList>
    </citation>
    <scope>NUCLEOTIDE SEQUENCE [LARGE SCALE GENOMIC DNA]</scope>
    <source>
        <strain evidence="2 3">EAF2021</strain>
    </source>
</reference>
<name>A0ABR2LB85_9EUKA</name>
<sequence length="540" mass="61609">MSAEWWKDYSSSSATQTPSIEEMNKVWAKLSPVMNVLVNDITDNAEYWQSVETIINGLGGCRGCPSPINDFQGFVNKLYDMQDKLKATDSMDVISFIVSSPKTCDAMFLIWTFADCFSTPHIFYNAINLMFQNRTKIYLSKKNAIASFPGTLDFLFDHYYPMIESFPLDDKQQMISRINLFQFLSKLLIDYPDKILRFNDFHRLMWTRLLRIMKNSSTTISITAFRTATTLYKATMDRLDGQTQASWMLKLVANNSAPSFLHTPSIRFAMTIKPTEFGFVTLCKTLIEQGIYDQGDLGMMSRILRLPVVKNPTDVFQYLFKTATKHKILGNAASRVIMKPLEKFKDLLDLKTWAPLFIKRSFQFVCFADVKEKYIRRIYLIIRFYANLLTLNIDWISKAINLSASTVVSCNRCTEMLSKRFNITSEIDPKMKDELQKTPIDKIDLKHLLDDVRTTIPLIDEGGGNDNGSGQSSGSSSARSSRSSSRSSSRKPTVAEMRARFRRGEAVNSTTDLDMLNNLEGPPKKKQPPQNVDVDPSETY</sequence>
<dbReference type="Proteomes" id="UP001470230">
    <property type="component" value="Unassembled WGS sequence"/>
</dbReference>
<evidence type="ECO:0000256" key="1">
    <source>
        <dbReference type="SAM" id="MobiDB-lite"/>
    </source>
</evidence>
<feature type="region of interest" description="Disordered" evidence="1">
    <location>
        <begin position="459"/>
        <end position="540"/>
    </location>
</feature>
<keyword evidence="3" id="KW-1185">Reference proteome</keyword>
<feature type="compositionally biased region" description="Low complexity" evidence="1">
    <location>
        <begin position="468"/>
        <end position="487"/>
    </location>
</feature>